<reference evidence="2 3" key="1">
    <citation type="journal article" name="Sci. Rep.">
        <title>Genome-scale phylogenetic analyses confirm Olpidium as the closest living zoosporic fungus to the non-flagellated, terrestrial fungi.</title>
        <authorList>
            <person name="Chang Y."/>
            <person name="Rochon D."/>
            <person name="Sekimoto S."/>
            <person name="Wang Y."/>
            <person name="Chovatia M."/>
            <person name="Sandor L."/>
            <person name="Salamov A."/>
            <person name="Grigoriev I.V."/>
            <person name="Stajich J.E."/>
            <person name="Spatafora J.W."/>
        </authorList>
    </citation>
    <scope>NUCLEOTIDE SEQUENCE [LARGE SCALE GENOMIC DNA]</scope>
    <source>
        <strain evidence="2">S191</strain>
    </source>
</reference>
<organism evidence="2 3">
    <name type="scientific">Olpidium bornovanus</name>
    <dbReference type="NCBI Taxonomy" id="278681"/>
    <lineage>
        <taxon>Eukaryota</taxon>
        <taxon>Fungi</taxon>
        <taxon>Fungi incertae sedis</taxon>
        <taxon>Olpidiomycota</taxon>
        <taxon>Olpidiomycotina</taxon>
        <taxon>Olpidiomycetes</taxon>
        <taxon>Olpidiales</taxon>
        <taxon>Olpidiaceae</taxon>
        <taxon>Olpidium</taxon>
    </lineage>
</organism>
<gene>
    <name evidence="2" type="ORF">BJ554DRAFT_7790</name>
</gene>
<protein>
    <submittedName>
        <fullName evidence="2">Uncharacterized protein</fullName>
    </submittedName>
</protein>
<feature type="compositionally biased region" description="Acidic residues" evidence="1">
    <location>
        <begin position="26"/>
        <end position="35"/>
    </location>
</feature>
<evidence type="ECO:0000313" key="3">
    <source>
        <dbReference type="Proteomes" id="UP000673691"/>
    </source>
</evidence>
<accession>A0A8H7ZVP8</accession>
<name>A0A8H7ZVP8_9FUNG</name>
<sequence>QYFDVEKQLAEEQEEELASQLSIGDDYADDADADSDLQRQRIERYFKRRSSLTANKDVSPSATTNSNRNRNNDSNRNGDSNSSGDGDDDKAHRKNTPSNLEIPISKGSTPMFPSMPTAVDRNDSPIFPRKEITKTMLSATSAYDGKEGTALLMRVKMKFEAVIAEAELQPCQSAASRGNQADRRGVPSLGSPP</sequence>
<proteinExistence type="predicted"/>
<dbReference type="Proteomes" id="UP000673691">
    <property type="component" value="Unassembled WGS sequence"/>
</dbReference>
<evidence type="ECO:0000313" key="2">
    <source>
        <dbReference type="EMBL" id="KAG5460195.1"/>
    </source>
</evidence>
<comment type="caution">
    <text evidence="2">The sequence shown here is derived from an EMBL/GenBank/DDBJ whole genome shotgun (WGS) entry which is preliminary data.</text>
</comment>
<dbReference type="EMBL" id="JAEFCI010005602">
    <property type="protein sequence ID" value="KAG5460195.1"/>
    <property type="molecule type" value="Genomic_DNA"/>
</dbReference>
<feature type="compositionally biased region" description="Basic and acidic residues" evidence="1">
    <location>
        <begin position="36"/>
        <end position="45"/>
    </location>
</feature>
<feature type="compositionally biased region" description="Polar residues" evidence="1">
    <location>
        <begin position="51"/>
        <end position="64"/>
    </location>
</feature>
<evidence type="ECO:0000256" key="1">
    <source>
        <dbReference type="SAM" id="MobiDB-lite"/>
    </source>
</evidence>
<keyword evidence="3" id="KW-1185">Reference proteome</keyword>
<feature type="region of interest" description="Disordered" evidence="1">
    <location>
        <begin position="172"/>
        <end position="193"/>
    </location>
</feature>
<feature type="region of interest" description="Disordered" evidence="1">
    <location>
        <begin position="1"/>
        <end position="126"/>
    </location>
</feature>
<feature type="compositionally biased region" description="Basic and acidic residues" evidence="1">
    <location>
        <begin position="1"/>
        <end position="10"/>
    </location>
</feature>
<feature type="compositionally biased region" description="Low complexity" evidence="1">
    <location>
        <begin position="65"/>
        <end position="84"/>
    </location>
</feature>
<dbReference type="AlphaFoldDB" id="A0A8H7ZVP8"/>
<feature type="non-terminal residue" evidence="2">
    <location>
        <position position="1"/>
    </location>
</feature>